<dbReference type="PANTHER" id="PTHR30604:SF1">
    <property type="entry name" value="DNA UTILIZATION PROTEIN HOFQ"/>
    <property type="match status" value="1"/>
</dbReference>
<organism evidence="3 4">
    <name type="scientific">Candidatus Methanofishera endochildressiae</name>
    <dbReference type="NCBI Taxonomy" id="2738884"/>
    <lineage>
        <taxon>Bacteria</taxon>
        <taxon>Pseudomonadati</taxon>
        <taxon>Pseudomonadota</taxon>
        <taxon>Gammaproteobacteria</taxon>
        <taxon>Candidatus Methanofishera</taxon>
    </lineage>
</organism>
<name>A0A7Z0MN92_9GAMM</name>
<accession>A0A7Z0MN92</accession>
<reference evidence="3 4" key="1">
    <citation type="submission" date="2020-05" db="EMBL/GenBank/DDBJ databases">
        <title>Horizontal transmission and recombination maintain forever young bacterial symbiont genomes.</title>
        <authorList>
            <person name="Russell S.L."/>
            <person name="Pepper-Tunick E."/>
            <person name="Svedberg J."/>
            <person name="Byrne A."/>
            <person name="Ruelas Castillo J."/>
            <person name="Vollmers C."/>
            <person name="Beinart R.A."/>
            <person name="Corbett-Detig R."/>
        </authorList>
    </citation>
    <scope>NUCLEOTIDE SEQUENCE [LARGE SCALE GENOMIC DNA]</scope>
    <source>
        <strain evidence="3">4727-3</strain>
    </source>
</reference>
<evidence type="ECO:0000313" key="4">
    <source>
        <dbReference type="Proteomes" id="UP000537890"/>
    </source>
</evidence>
<comment type="caution">
    <text evidence="3">The sequence shown here is derived from an EMBL/GenBank/DDBJ whole genome shotgun (WGS) entry which is preliminary data.</text>
</comment>
<feature type="domain" description="Type II/III secretion system secretin-like" evidence="2">
    <location>
        <begin position="95"/>
        <end position="217"/>
    </location>
</feature>
<dbReference type="EMBL" id="JACCHS010000045">
    <property type="protein sequence ID" value="NYT46831.1"/>
    <property type="molecule type" value="Genomic_DNA"/>
</dbReference>
<dbReference type="InterPro" id="IPR001775">
    <property type="entry name" value="GspD/PilQ"/>
</dbReference>
<sequence length="224" mass="23974">MIDKLDRQVRQVLIEARIVIAEEGFAQELGVKFGAAYVGKMAQLVLQTGSNPNNGTPGDIVSPVLSNLAVANPYGALGMTLASGANYVLNLEISALQDERKAEFISNPKVLTSDRCLASIEQGQQIPFQTVSQNGTQTQFMDASIILEVTPQITPSGSVIMDLYITKDSPGDLTPDGLAINTRQVTTSVRVEDGETVVLGGVFEGDTVDIVNSVPWFAFSRLDV</sequence>
<comment type="similarity">
    <text evidence="1">Belongs to the bacterial secretin family.</text>
</comment>
<evidence type="ECO:0000313" key="3">
    <source>
        <dbReference type="EMBL" id="NYT46831.1"/>
    </source>
</evidence>
<dbReference type="PANTHER" id="PTHR30604">
    <property type="entry name" value="PROTEIN TRANSPORT PROTEIN HOFQ"/>
    <property type="match status" value="1"/>
</dbReference>
<proteinExistence type="inferred from homology"/>
<evidence type="ECO:0000259" key="2">
    <source>
        <dbReference type="Pfam" id="PF00263"/>
    </source>
</evidence>
<dbReference type="GO" id="GO:0009306">
    <property type="term" value="P:protein secretion"/>
    <property type="evidence" value="ECO:0007669"/>
    <property type="project" value="InterPro"/>
</dbReference>
<dbReference type="Proteomes" id="UP000537890">
    <property type="component" value="Unassembled WGS sequence"/>
</dbReference>
<evidence type="ECO:0000256" key="1">
    <source>
        <dbReference type="RuleBase" id="RU004003"/>
    </source>
</evidence>
<dbReference type="InterPro" id="IPR004846">
    <property type="entry name" value="T2SS/T3SS_dom"/>
</dbReference>
<dbReference type="AlphaFoldDB" id="A0A7Z0MN92"/>
<gene>
    <name evidence="3" type="ORF">H0A75_03500</name>
</gene>
<dbReference type="InterPro" id="IPR051808">
    <property type="entry name" value="Type_IV_pilus_biogenesis"/>
</dbReference>
<protein>
    <recommendedName>
        <fullName evidence="2">Type II/III secretion system secretin-like domain-containing protein</fullName>
    </recommendedName>
</protein>
<dbReference type="PRINTS" id="PR00811">
    <property type="entry name" value="BCTERIALGSPD"/>
</dbReference>
<dbReference type="Pfam" id="PF00263">
    <property type="entry name" value="Secretin"/>
    <property type="match status" value="1"/>
</dbReference>